<comment type="caution">
    <text evidence="5">The sequence shown here is derived from an EMBL/GenBank/DDBJ whole genome shotgun (WGS) entry which is preliminary data.</text>
</comment>
<keyword evidence="3 4" id="KW-0178">Competence</keyword>
<comment type="function">
    <text evidence="4">Enables the recognition and targeting of unfolded and aggregated proteins to the ClpC protease or to other proteins involved in proteolysis. Acts negatively in the development of competence by binding ComK and recruiting it to the ClpCP protease. When overexpressed, inhibits sporulation. Also involved in Spx degradation by ClpC.</text>
</comment>
<dbReference type="RefSeq" id="WP_087999980.1">
    <property type="nucleotide sequence ID" value="NZ_BMHB01000001.1"/>
</dbReference>
<organism evidence="5 6">
    <name type="scientific">Gottfriedia solisilvae</name>
    <dbReference type="NCBI Taxonomy" id="1516104"/>
    <lineage>
        <taxon>Bacteria</taxon>
        <taxon>Bacillati</taxon>
        <taxon>Bacillota</taxon>
        <taxon>Bacilli</taxon>
        <taxon>Bacillales</taxon>
        <taxon>Bacillaceae</taxon>
        <taxon>Gottfriedia</taxon>
    </lineage>
</organism>
<keyword evidence="4" id="KW-0749">Sporulation</keyword>
<dbReference type="Pfam" id="PF05389">
    <property type="entry name" value="MecA"/>
    <property type="match status" value="1"/>
</dbReference>
<evidence type="ECO:0000256" key="2">
    <source>
        <dbReference type="ARBA" id="ARBA00011738"/>
    </source>
</evidence>
<dbReference type="GO" id="GO:0042174">
    <property type="term" value="P:negative regulation of sporulation resulting in formation of a cellular spore"/>
    <property type="evidence" value="ECO:0007669"/>
    <property type="project" value="UniProtKB-UniRule"/>
</dbReference>
<dbReference type="Proteomes" id="UP000626244">
    <property type="component" value="Unassembled WGS sequence"/>
</dbReference>
<evidence type="ECO:0000313" key="5">
    <source>
        <dbReference type="EMBL" id="GGI14962.1"/>
    </source>
</evidence>
<evidence type="ECO:0000313" key="6">
    <source>
        <dbReference type="Proteomes" id="UP000626244"/>
    </source>
</evidence>
<name>A0A8J3EZ64_9BACI</name>
<dbReference type="PIRSF" id="PIRSF029008">
    <property type="entry name" value="MecA"/>
    <property type="match status" value="1"/>
</dbReference>
<dbReference type="PANTHER" id="PTHR39161:SF1">
    <property type="entry name" value="ADAPTER PROTEIN MECA 1"/>
    <property type="match status" value="1"/>
</dbReference>
<sequence>MEIERINENTFKFSISYLDIEERGFSKDEVWLDRERSEELFWELIDEAHLTEEFIAGGPLWIQVQALDNGLEVVVTKAVISKDGKKVEVNLGEGEKNLEIPFLNVDDDDDDTEDDEEDDDIYEVMDEEDYELIMYFKSLEDFISLSHAIQQESFESSLYSHQGNYYLHVKFDDSAYDELQIDYLSSMLLEYGHRSKVTIHVLEEYGKLIHQSTAIPHFKSIFPLL</sequence>
<dbReference type="InterPro" id="IPR038471">
    <property type="entry name" value="MecA_C_sf"/>
</dbReference>
<comment type="subunit">
    <text evidence="2 4">Homodimer.</text>
</comment>
<dbReference type="PANTHER" id="PTHR39161">
    <property type="entry name" value="ADAPTER PROTEIN MECA"/>
    <property type="match status" value="1"/>
</dbReference>
<dbReference type="GO" id="GO:0045808">
    <property type="term" value="P:negative regulation of establishment of competence for transformation"/>
    <property type="evidence" value="ECO:0007669"/>
    <property type="project" value="UniProtKB-UniRule"/>
</dbReference>
<dbReference type="NCBIfam" id="NF002644">
    <property type="entry name" value="PRK02315.1-5"/>
    <property type="match status" value="1"/>
</dbReference>
<dbReference type="AlphaFoldDB" id="A0A8J3EZ64"/>
<evidence type="ECO:0000256" key="3">
    <source>
        <dbReference type="ARBA" id="ARBA00023287"/>
    </source>
</evidence>
<dbReference type="GO" id="GO:0030420">
    <property type="term" value="P:establishment of competence for transformation"/>
    <property type="evidence" value="ECO:0007669"/>
    <property type="project" value="UniProtKB-KW"/>
</dbReference>
<reference evidence="6" key="1">
    <citation type="journal article" date="2019" name="Int. J. Syst. Evol. Microbiol.">
        <title>The Global Catalogue of Microorganisms (GCM) 10K type strain sequencing project: providing services to taxonomists for standard genome sequencing and annotation.</title>
        <authorList>
            <consortium name="The Broad Institute Genomics Platform"/>
            <consortium name="The Broad Institute Genome Sequencing Center for Infectious Disease"/>
            <person name="Wu L."/>
            <person name="Ma J."/>
        </authorList>
    </citation>
    <scope>NUCLEOTIDE SEQUENCE [LARGE SCALE GENOMIC DNA]</scope>
    <source>
        <strain evidence="6">CGMCC 1.14993</strain>
    </source>
</reference>
<dbReference type="HAMAP" id="MF_01124">
    <property type="entry name" value="MecA"/>
    <property type="match status" value="1"/>
</dbReference>
<evidence type="ECO:0000256" key="1">
    <source>
        <dbReference type="ARBA" id="ARBA00005397"/>
    </source>
</evidence>
<accession>A0A8J3EZ64</accession>
<dbReference type="InterPro" id="IPR008681">
    <property type="entry name" value="Neg-reg_MecA"/>
</dbReference>
<dbReference type="Gene3D" id="3.30.70.1950">
    <property type="match status" value="1"/>
</dbReference>
<protein>
    <recommendedName>
        <fullName evidence="4">Adapter protein MecA</fullName>
    </recommendedName>
</protein>
<dbReference type="GO" id="GO:0030435">
    <property type="term" value="P:sporulation resulting in formation of a cellular spore"/>
    <property type="evidence" value="ECO:0007669"/>
    <property type="project" value="UniProtKB-KW"/>
</dbReference>
<comment type="domain">
    <text evidence="4">The N-terminal domain has binding sites for ComK and probably for unfolded/aggregated proteins; the C-terminal domain interacts with ClpC.</text>
</comment>
<dbReference type="GO" id="GO:0030674">
    <property type="term" value="F:protein-macromolecule adaptor activity"/>
    <property type="evidence" value="ECO:0007669"/>
    <property type="project" value="UniProtKB-UniRule"/>
</dbReference>
<dbReference type="EMBL" id="BMHB01000001">
    <property type="protein sequence ID" value="GGI14962.1"/>
    <property type="molecule type" value="Genomic_DNA"/>
</dbReference>
<keyword evidence="6" id="KW-1185">Reference proteome</keyword>
<gene>
    <name evidence="4 5" type="primary">mecA</name>
    <name evidence="5" type="ORF">GCM10007380_25580</name>
</gene>
<dbReference type="OrthoDB" id="2360201at2"/>
<evidence type="ECO:0000256" key="4">
    <source>
        <dbReference type="HAMAP-Rule" id="MF_01124"/>
    </source>
</evidence>
<proteinExistence type="inferred from homology"/>
<comment type="similarity">
    <text evidence="1 4">Belongs to the MecA family.</text>
</comment>